<evidence type="ECO:0000313" key="1">
    <source>
        <dbReference type="EMBL" id="KAJ0007281.1"/>
    </source>
</evidence>
<protein>
    <submittedName>
        <fullName evidence="1">Uncharacterized protein</fullName>
    </submittedName>
</protein>
<dbReference type="Proteomes" id="UP001163603">
    <property type="component" value="Chromosome 15"/>
</dbReference>
<comment type="caution">
    <text evidence="1">The sequence shown here is derived from an EMBL/GenBank/DDBJ whole genome shotgun (WGS) entry which is preliminary data.</text>
</comment>
<name>A0ACC0X0N3_9ROSI</name>
<sequence length="572" mass="64076">MNLPGYQNMAKSCISLILFFSVILSHGVVELQASNPFYRNLYTSQSTSTSQPYRTGYHFQPPKNWMNDPNGPMIYKGIYHLFYQYNPKGAVWGNIVWGHSTSTDLINWTPHDAAIYPTQPSDINGCWSGSATMLPGGKPAILYTGIDPDNKQVQNLAVPKNLSDSYLREWVKSPRNPLMAPTATNHINASFFRDPTTAWLGPDKRWRVIIGSQTKDKGLAFLYRSKDFVYWTKAKHPLHSENHSGMWECPDFFPVSTNSRKGVDTSIIGLNTKHVLKASVGKIPHDCYIIGTYNVTADKFIPEEGSMNGVSALTYDYGKFYASKTFFDIAKNRRILLGWINESSTQEDDIKKGWSGLQAIPRGLWLDKSGKQLVQWPIPEVEKLRAKKVNLSSKLLRGKSLLPADVEISFEITKFEKAEVLDPNWTNPQLLCSQKGASVKGALGPFGLLVLASKNLKEYTAVFFRIFKNKNKYAVLMCSDQNRSSLNNDNDKTTYGAFLDVDPVHETLSLRSLIDHSIVESFGGGGKACITARVYPTLAIDDEAHLYAFNYGTEKINVTSLSAWSMKTAQIN</sequence>
<keyword evidence="2" id="KW-1185">Reference proteome</keyword>
<gene>
    <name evidence="1" type="ORF">Pint_28933</name>
</gene>
<reference evidence="2" key="1">
    <citation type="journal article" date="2023" name="G3 (Bethesda)">
        <title>Genome assembly and association tests identify interacting loci associated with vigor, precocity, and sex in interspecific pistachio rootstocks.</title>
        <authorList>
            <person name="Palmer W."/>
            <person name="Jacygrad E."/>
            <person name="Sagayaradj S."/>
            <person name="Cavanaugh K."/>
            <person name="Han R."/>
            <person name="Bertier L."/>
            <person name="Beede B."/>
            <person name="Kafkas S."/>
            <person name="Golino D."/>
            <person name="Preece J."/>
            <person name="Michelmore R."/>
        </authorList>
    </citation>
    <scope>NUCLEOTIDE SEQUENCE [LARGE SCALE GENOMIC DNA]</scope>
</reference>
<accession>A0ACC0X0N3</accession>
<organism evidence="1 2">
    <name type="scientific">Pistacia integerrima</name>
    <dbReference type="NCBI Taxonomy" id="434235"/>
    <lineage>
        <taxon>Eukaryota</taxon>
        <taxon>Viridiplantae</taxon>
        <taxon>Streptophyta</taxon>
        <taxon>Embryophyta</taxon>
        <taxon>Tracheophyta</taxon>
        <taxon>Spermatophyta</taxon>
        <taxon>Magnoliopsida</taxon>
        <taxon>eudicotyledons</taxon>
        <taxon>Gunneridae</taxon>
        <taxon>Pentapetalae</taxon>
        <taxon>rosids</taxon>
        <taxon>malvids</taxon>
        <taxon>Sapindales</taxon>
        <taxon>Anacardiaceae</taxon>
        <taxon>Pistacia</taxon>
    </lineage>
</organism>
<dbReference type="EMBL" id="CM047750">
    <property type="protein sequence ID" value="KAJ0007281.1"/>
    <property type="molecule type" value="Genomic_DNA"/>
</dbReference>
<proteinExistence type="predicted"/>
<evidence type="ECO:0000313" key="2">
    <source>
        <dbReference type="Proteomes" id="UP001163603"/>
    </source>
</evidence>